<evidence type="ECO:0000313" key="1">
    <source>
        <dbReference type="EMBL" id="KAF4613246.1"/>
    </source>
</evidence>
<proteinExistence type="predicted"/>
<comment type="caution">
    <text evidence="1">The sequence shown here is derived from an EMBL/GenBank/DDBJ whole genome shotgun (WGS) entry which is preliminary data.</text>
</comment>
<dbReference type="EMBL" id="JAACJL010000046">
    <property type="protein sequence ID" value="KAF4613246.1"/>
    <property type="molecule type" value="Genomic_DNA"/>
</dbReference>
<evidence type="ECO:0000313" key="2">
    <source>
        <dbReference type="Proteomes" id="UP000521872"/>
    </source>
</evidence>
<keyword evidence="2" id="KW-1185">Reference proteome</keyword>
<organism evidence="1 2">
    <name type="scientific">Agrocybe pediades</name>
    <dbReference type="NCBI Taxonomy" id="84607"/>
    <lineage>
        <taxon>Eukaryota</taxon>
        <taxon>Fungi</taxon>
        <taxon>Dikarya</taxon>
        <taxon>Basidiomycota</taxon>
        <taxon>Agaricomycotina</taxon>
        <taxon>Agaricomycetes</taxon>
        <taxon>Agaricomycetidae</taxon>
        <taxon>Agaricales</taxon>
        <taxon>Agaricineae</taxon>
        <taxon>Strophariaceae</taxon>
        <taxon>Agrocybe</taxon>
    </lineage>
</organism>
<protein>
    <submittedName>
        <fullName evidence="1">Uncharacterized protein</fullName>
    </submittedName>
</protein>
<dbReference type="Gene3D" id="3.30.559.10">
    <property type="entry name" value="Chloramphenicol acetyltransferase-like domain"/>
    <property type="match status" value="1"/>
</dbReference>
<dbReference type="PANTHER" id="PTHR42034:SF1">
    <property type="entry name" value="CONDENSATION DOMAIN-CONTAINING PROTEIN"/>
    <property type="match status" value="1"/>
</dbReference>
<sequence length="534" mass="58698">MSPTLDFKPLPMQKGVFARSMYGIERLTAAMAEYAGYGHIFMWNHVHFKAVNLSPPVLVDLVRAAWIHTRFVLPWVACRTSAEEKDAWFYTYETPSNVDAVTKWATETVFWSDDPRSKAQWEDVLKSKYWKASEGRYSMELHLARASSGGGYFLMVSVGHWMIDGRALLTVMDLFFKNLRLQMQGNAAPLSSLSWGQEIVRLPSANIQAVGQASHRNADPPAQVSSIPINSEVAAPFVCPTFETPQWEGLPSLQASIQLSKDETTALKAACRRHKASVTAALVSIHILADIEIGLRVASSRKNKDASNKVLEHFNTAGLYQFSFNVMDRRGLLPPHKLAPGMSPGAFGNIVCEIMPTIHDMAAIRKCINTATDGVATATVMKGGDFWNGVVADTTRQLKGITNGGSTQEAYAAVEHMMDSIVPSIGPLCSPGVGCSSIGRVSSLGLMDDFVPSRAMADPCTPFIVEDLSFAIRATGADVMGKIVMLWEYDERVNIHLLGSPRWHSPDSWVRFEACVRRLIGNVIQSEESGKCKL</sequence>
<dbReference type="AlphaFoldDB" id="A0A8H4QLU1"/>
<dbReference type="PANTHER" id="PTHR42034">
    <property type="entry name" value="CHROMOSOME 7, WHOLE GENOME SHOTGUN SEQUENCE-RELATED"/>
    <property type="match status" value="1"/>
</dbReference>
<dbReference type="Proteomes" id="UP000521872">
    <property type="component" value="Unassembled WGS sequence"/>
</dbReference>
<name>A0A8H4QLU1_9AGAR</name>
<dbReference type="InterPro" id="IPR023213">
    <property type="entry name" value="CAT-like_dom_sf"/>
</dbReference>
<reference evidence="1 2" key="1">
    <citation type="submission" date="2019-12" db="EMBL/GenBank/DDBJ databases">
        <authorList>
            <person name="Floudas D."/>
            <person name="Bentzer J."/>
            <person name="Ahren D."/>
            <person name="Johansson T."/>
            <person name="Persson P."/>
            <person name="Tunlid A."/>
        </authorList>
    </citation>
    <scope>NUCLEOTIDE SEQUENCE [LARGE SCALE GENOMIC DNA]</scope>
    <source>
        <strain evidence="1 2">CBS 102.39</strain>
    </source>
</reference>
<accession>A0A8H4QLU1</accession>
<gene>
    <name evidence="1" type="ORF">D9613_010774</name>
</gene>